<keyword evidence="2" id="KW-0548">Nucleotidyltransferase</keyword>
<keyword evidence="1" id="KW-0808">Transferase</keyword>
<keyword evidence="4" id="KW-0378">Hydrolase</keyword>
<evidence type="ECO:0008006" key="10">
    <source>
        <dbReference type="Google" id="ProtNLM"/>
    </source>
</evidence>
<dbReference type="InterPro" id="IPR021109">
    <property type="entry name" value="Peptidase_aspartic_dom_sf"/>
</dbReference>
<feature type="domain" description="Reverse transcriptase/retrotransposon-derived protein RNase H-like" evidence="6">
    <location>
        <begin position="230"/>
        <end position="318"/>
    </location>
</feature>
<evidence type="ECO:0000256" key="3">
    <source>
        <dbReference type="ARBA" id="ARBA00022722"/>
    </source>
</evidence>
<comment type="caution">
    <text evidence="8">The sequence shown here is derived from an EMBL/GenBank/DDBJ whole genome shotgun (WGS) entry which is preliminary data.</text>
</comment>
<dbReference type="InterPro" id="IPR041577">
    <property type="entry name" value="RT_RNaseH_2"/>
</dbReference>
<proteinExistence type="predicted"/>
<dbReference type="GO" id="GO:0016779">
    <property type="term" value="F:nucleotidyltransferase activity"/>
    <property type="evidence" value="ECO:0007669"/>
    <property type="project" value="UniProtKB-KW"/>
</dbReference>
<accession>A0A2U1IXT8</accession>
<reference evidence="8 9" key="1">
    <citation type="journal article" date="2018" name="MBio">
        <title>Comparative Genomics Reveals the Core Gene Toolbox for the Fungus-Insect Symbiosis.</title>
        <authorList>
            <person name="Wang Y."/>
            <person name="Stata M."/>
            <person name="Wang W."/>
            <person name="Stajich J.E."/>
            <person name="White M.M."/>
            <person name="Moncalvo J.M."/>
        </authorList>
    </citation>
    <scope>NUCLEOTIDE SEQUENCE [LARGE SCALE GENOMIC DNA]</scope>
    <source>
        <strain evidence="8 9">AUS-126-30</strain>
    </source>
</reference>
<name>A0A2U1IXT8_SMIAN</name>
<dbReference type="Gene3D" id="1.10.340.70">
    <property type="match status" value="1"/>
</dbReference>
<gene>
    <name evidence="8" type="ORF">BB558_006410</name>
</gene>
<dbReference type="InterPro" id="IPR041588">
    <property type="entry name" value="Integrase_H2C2"/>
</dbReference>
<dbReference type="Pfam" id="PF17919">
    <property type="entry name" value="RT_RNaseH_2"/>
    <property type="match status" value="1"/>
</dbReference>
<dbReference type="InterPro" id="IPR043502">
    <property type="entry name" value="DNA/RNA_pol_sf"/>
</dbReference>
<dbReference type="InterPro" id="IPR050951">
    <property type="entry name" value="Retrovirus_Pol_polyprotein"/>
</dbReference>
<evidence type="ECO:0000259" key="7">
    <source>
        <dbReference type="Pfam" id="PF17921"/>
    </source>
</evidence>
<dbReference type="Proteomes" id="UP000245591">
    <property type="component" value="Unassembled WGS sequence"/>
</dbReference>
<sequence>MGAGVEFLLDEGSEINIMNVNVYNALKSLKRIEIDQEINWSMRDANQGYSKLVGVCKDCRIMIEGIEVSVPVFISEKTEPQVILGRPWERKTRVLKDNRDDGSLWYTIKDPKSGASATFCAAAKEDSRLFPVKKQQSIASSKNSNTGFFIVNKIDAGWKAISTMPIQLNKDRMTEERWEQLIVGNGNLTELEIEYFKNKLRSVGKVFAFDESEIGTLKEEIEPPIKVHTNEAFKTMKNKLVSADVLKAPMYGENSGKFVLTIDGSPVGAGGVLQQFDNKKNLLYPIRFDSYCFNDRERRYSQIKHELYSIMKMLKKMRIRYSFSDGISKVNSIDKGKPYKIVKDSFETKMKKVKDVLSGEDTSCLNEVKGVIKNYFLCEDVLFKRSKFNRIPRKVVLSELEKKKIVSKIHREEGGGHRGRDATYKKISDRYFWYGIQKDVYDYDRRAPYIHNNTYYFWKVWNRPRSNAKRN</sequence>
<keyword evidence="3" id="KW-0540">Nuclease</keyword>
<evidence type="ECO:0000256" key="2">
    <source>
        <dbReference type="ARBA" id="ARBA00022695"/>
    </source>
</evidence>
<dbReference type="GO" id="GO:0004519">
    <property type="term" value="F:endonuclease activity"/>
    <property type="evidence" value="ECO:0007669"/>
    <property type="project" value="UniProtKB-KW"/>
</dbReference>
<evidence type="ECO:0000259" key="6">
    <source>
        <dbReference type="Pfam" id="PF17919"/>
    </source>
</evidence>
<dbReference type="PANTHER" id="PTHR37984:SF5">
    <property type="entry name" value="PROTEIN NYNRIN-LIKE"/>
    <property type="match status" value="1"/>
</dbReference>
<dbReference type="PANTHER" id="PTHR37984">
    <property type="entry name" value="PROTEIN CBG26694"/>
    <property type="match status" value="1"/>
</dbReference>
<dbReference type="EMBL" id="MBFU01000772">
    <property type="protein sequence ID" value="PVZ97624.1"/>
    <property type="molecule type" value="Genomic_DNA"/>
</dbReference>
<protein>
    <recommendedName>
        <fullName evidence="10">Integrase zinc-binding domain-containing protein</fullName>
    </recommendedName>
</protein>
<evidence type="ECO:0000313" key="9">
    <source>
        <dbReference type="Proteomes" id="UP000245591"/>
    </source>
</evidence>
<keyword evidence="4" id="KW-0255">Endonuclease</keyword>
<dbReference type="SUPFAM" id="SSF56672">
    <property type="entry name" value="DNA/RNA polymerases"/>
    <property type="match status" value="1"/>
</dbReference>
<keyword evidence="9" id="KW-1185">Reference proteome</keyword>
<evidence type="ECO:0000256" key="4">
    <source>
        <dbReference type="ARBA" id="ARBA00022759"/>
    </source>
</evidence>
<organism evidence="8 9">
    <name type="scientific">Smittium angustum</name>
    <dbReference type="NCBI Taxonomy" id="133377"/>
    <lineage>
        <taxon>Eukaryota</taxon>
        <taxon>Fungi</taxon>
        <taxon>Fungi incertae sedis</taxon>
        <taxon>Zoopagomycota</taxon>
        <taxon>Kickxellomycotina</taxon>
        <taxon>Harpellomycetes</taxon>
        <taxon>Harpellales</taxon>
        <taxon>Legeriomycetaceae</taxon>
        <taxon>Smittium</taxon>
    </lineage>
</organism>
<evidence type="ECO:0000256" key="1">
    <source>
        <dbReference type="ARBA" id="ARBA00022679"/>
    </source>
</evidence>
<evidence type="ECO:0000313" key="8">
    <source>
        <dbReference type="EMBL" id="PVZ97624.1"/>
    </source>
</evidence>
<dbReference type="Gene3D" id="2.40.70.10">
    <property type="entry name" value="Acid Proteases"/>
    <property type="match status" value="1"/>
</dbReference>
<keyword evidence="5" id="KW-0511">Multifunctional enzyme</keyword>
<dbReference type="CDD" id="cd00303">
    <property type="entry name" value="retropepsin_like"/>
    <property type="match status" value="1"/>
</dbReference>
<dbReference type="AlphaFoldDB" id="A0A2U1IXT8"/>
<feature type="domain" description="Integrase zinc-binding" evidence="7">
    <location>
        <begin position="401"/>
        <end position="443"/>
    </location>
</feature>
<evidence type="ECO:0000256" key="5">
    <source>
        <dbReference type="ARBA" id="ARBA00023268"/>
    </source>
</evidence>
<dbReference type="Pfam" id="PF17921">
    <property type="entry name" value="Integrase_H2C2"/>
    <property type="match status" value="1"/>
</dbReference>